<keyword evidence="8 9" id="KW-0472">Membrane</keyword>
<comment type="subcellular location">
    <subcellularLocation>
        <location evidence="1">Endoplasmic reticulum membrane</location>
        <topology evidence="1">Multi-pass membrane protein</topology>
    </subcellularLocation>
</comment>
<evidence type="ECO:0000256" key="3">
    <source>
        <dbReference type="ARBA" id="ARBA00010026"/>
    </source>
</evidence>
<dbReference type="GO" id="GO:0016255">
    <property type="term" value="P:attachment of GPI anchor to protein"/>
    <property type="evidence" value="ECO:0007669"/>
    <property type="project" value="InterPro"/>
</dbReference>
<feature type="transmembrane region" description="Helical" evidence="9">
    <location>
        <begin position="309"/>
        <end position="339"/>
    </location>
</feature>
<name>A0A6J1NL40_BICAN</name>
<feature type="transmembrane region" description="Helical" evidence="9">
    <location>
        <begin position="193"/>
        <end position="210"/>
    </location>
</feature>
<reference evidence="11" key="2">
    <citation type="submission" date="2025-08" db="UniProtKB">
        <authorList>
            <consortium name="RefSeq"/>
        </authorList>
    </citation>
    <scope>IDENTIFICATION</scope>
</reference>
<dbReference type="AlphaFoldDB" id="A0A6J1NL40"/>
<dbReference type="UniPathway" id="UPA00196"/>
<dbReference type="RefSeq" id="XP_023945702.1">
    <property type="nucleotide sequence ID" value="XM_024089934.2"/>
</dbReference>
<feature type="transmembrane region" description="Helical" evidence="9">
    <location>
        <begin position="222"/>
        <end position="241"/>
    </location>
</feature>
<dbReference type="PANTHER" id="PTHR13121">
    <property type="entry name" value="GPI TRANSAMIDASE COMPONENT PIG-U"/>
    <property type="match status" value="1"/>
</dbReference>
<dbReference type="KEGG" id="bany:112051331"/>
<feature type="transmembrane region" description="Helical" evidence="9">
    <location>
        <begin position="351"/>
        <end position="373"/>
    </location>
</feature>
<comment type="pathway">
    <text evidence="2">Glycolipid biosynthesis; glycosylphosphatidylinositol-anchor biosynthesis.</text>
</comment>
<keyword evidence="6" id="KW-0256">Endoplasmic reticulum</keyword>
<protein>
    <submittedName>
        <fullName evidence="11">Phosphatidylinositol glycan anchor biosynthesis class U protein</fullName>
    </submittedName>
</protein>
<dbReference type="Proteomes" id="UP001652582">
    <property type="component" value="Chromosome 1"/>
</dbReference>
<feature type="transmembrane region" description="Helical" evidence="9">
    <location>
        <begin position="247"/>
        <end position="272"/>
    </location>
</feature>
<feature type="transmembrane region" description="Helical" evidence="9">
    <location>
        <begin position="379"/>
        <end position="402"/>
    </location>
</feature>
<evidence type="ECO:0000256" key="1">
    <source>
        <dbReference type="ARBA" id="ARBA00004477"/>
    </source>
</evidence>
<dbReference type="Pfam" id="PF06728">
    <property type="entry name" value="PIG-U"/>
    <property type="match status" value="1"/>
</dbReference>
<comment type="similarity">
    <text evidence="3">Belongs to the PIGU family.</text>
</comment>
<evidence type="ECO:0000313" key="10">
    <source>
        <dbReference type="Proteomes" id="UP001652582"/>
    </source>
</evidence>
<evidence type="ECO:0000256" key="7">
    <source>
        <dbReference type="ARBA" id="ARBA00022989"/>
    </source>
</evidence>
<proteinExistence type="inferred from homology"/>
<evidence type="ECO:0000313" key="11">
    <source>
        <dbReference type="RefSeq" id="XP_023945702.1"/>
    </source>
</evidence>
<dbReference type="InterPro" id="IPR009600">
    <property type="entry name" value="PIG-U"/>
</dbReference>
<evidence type="ECO:0000256" key="5">
    <source>
        <dbReference type="ARBA" id="ARBA00022692"/>
    </source>
</evidence>
<feature type="transmembrane region" description="Helical" evidence="9">
    <location>
        <begin position="80"/>
        <end position="98"/>
    </location>
</feature>
<dbReference type="GeneID" id="112051331"/>
<keyword evidence="10" id="KW-1185">Reference proteome</keyword>
<dbReference type="PANTHER" id="PTHR13121:SF0">
    <property type="entry name" value="PHOSPHATIDYLINOSITOL GLYCAN ANCHOR BIOSYNTHESIS CLASS U PROTEIN"/>
    <property type="match status" value="1"/>
</dbReference>
<evidence type="ECO:0000256" key="9">
    <source>
        <dbReference type="SAM" id="Phobius"/>
    </source>
</evidence>
<organism evidence="10 11">
    <name type="scientific">Bicyclus anynana</name>
    <name type="common">Squinting bush brown butterfly</name>
    <dbReference type="NCBI Taxonomy" id="110368"/>
    <lineage>
        <taxon>Eukaryota</taxon>
        <taxon>Metazoa</taxon>
        <taxon>Ecdysozoa</taxon>
        <taxon>Arthropoda</taxon>
        <taxon>Hexapoda</taxon>
        <taxon>Insecta</taxon>
        <taxon>Pterygota</taxon>
        <taxon>Neoptera</taxon>
        <taxon>Endopterygota</taxon>
        <taxon>Lepidoptera</taxon>
        <taxon>Glossata</taxon>
        <taxon>Ditrysia</taxon>
        <taxon>Papilionoidea</taxon>
        <taxon>Nymphalidae</taxon>
        <taxon>Satyrinae</taxon>
        <taxon>Satyrini</taxon>
        <taxon>Mycalesina</taxon>
        <taxon>Bicyclus</taxon>
    </lineage>
</organism>
<dbReference type="CTD" id="34185"/>
<dbReference type="GO" id="GO:0042765">
    <property type="term" value="C:GPI-anchor transamidase complex"/>
    <property type="evidence" value="ECO:0007669"/>
    <property type="project" value="InterPro"/>
</dbReference>
<dbReference type="GO" id="GO:0006506">
    <property type="term" value="P:GPI anchor biosynthetic process"/>
    <property type="evidence" value="ECO:0007669"/>
    <property type="project" value="UniProtKB-UniPathway"/>
</dbReference>
<evidence type="ECO:0000256" key="4">
    <source>
        <dbReference type="ARBA" id="ARBA00022502"/>
    </source>
</evidence>
<keyword evidence="4" id="KW-0337">GPI-anchor biosynthesis</keyword>
<keyword evidence="5 9" id="KW-0812">Transmembrane</keyword>
<reference evidence="10" key="1">
    <citation type="submission" date="2025-05" db="UniProtKB">
        <authorList>
            <consortium name="RefSeq"/>
        </authorList>
    </citation>
    <scope>NUCLEOTIDE SEQUENCE [LARGE SCALE GENOMIC DNA]</scope>
</reference>
<gene>
    <name evidence="11" type="primary">LOC112051331</name>
</gene>
<evidence type="ECO:0000256" key="2">
    <source>
        <dbReference type="ARBA" id="ARBA00004687"/>
    </source>
</evidence>
<sequence length="429" mass="48755">MNLIPKYLVACLGRYWLIHTDYWQTISNRVEVATPLNSWKRLIEGVYLYDHGINPYEGDSFHESPIMLILFHFLLKKVPYLLPVIFVLLDALTAHILYKASKSFIRIFKESQESGKGQIAEDSITMLVTESQLDEVPIYVLSMYLFNPYSFLNCAGMTTTVIQNLLLAVSLWGAASGHRALACVFIALATHQALYPILLVVPISILLANVNQGCNKCSYIRTLLGFVLCWGFCIFISAFIMDGSYDYIYNTYGFILTVPDLKPNIGLFWYFFTEMFEHFRLLFVCAFQINALALYVVPLTLRFHKEPVLLATVLIALSTIFRSYPCVGDVGFYLALLPLWKHLFSFMQQKFIVGCAFLITSALGPTVWHLWIYSGSANANFFFGVTLSFATAQIFLITDLLFAHIKREFTLKNGSSRQVDGKPAKLVLR</sequence>
<evidence type="ECO:0000256" key="8">
    <source>
        <dbReference type="ARBA" id="ARBA00023136"/>
    </source>
</evidence>
<dbReference type="OrthoDB" id="549017at2759"/>
<accession>A0A6J1NL40</accession>
<feature type="transmembrane region" description="Helical" evidence="9">
    <location>
        <begin position="279"/>
        <end position="297"/>
    </location>
</feature>
<evidence type="ECO:0000256" key="6">
    <source>
        <dbReference type="ARBA" id="ARBA00022824"/>
    </source>
</evidence>
<keyword evidence="7 9" id="KW-1133">Transmembrane helix</keyword>